<evidence type="ECO:0000256" key="6">
    <source>
        <dbReference type="ARBA" id="ARBA00023145"/>
    </source>
</evidence>
<dbReference type="EMBL" id="JAGGJA010000020">
    <property type="protein sequence ID" value="MCW9709004.1"/>
    <property type="molecule type" value="Genomic_DNA"/>
</dbReference>
<proteinExistence type="inferred from homology"/>
<dbReference type="InterPro" id="IPR051792">
    <property type="entry name" value="GGT_bact"/>
</dbReference>
<dbReference type="Pfam" id="PF01019">
    <property type="entry name" value="G_glu_transpept"/>
    <property type="match status" value="1"/>
</dbReference>
<sequence length="568" mass="62121">MKSLSRIVIYLCLIFLFVLSNYSYAQVGTANQYEHAVVVSAEKHASQVGKQILRQGGNAVDAAVAVQFALAVTLPRAGNIGGGGFMVIHLADGTDRTLDFREQAPLKAGPDMYIRDGEYVPKLSREGALAAGVPGVVDGMVEALEEYGNLSLAETIQPAIELARKGYPLSYAQAEVLNEYDGVLQKYAGSTRYFVPSDTTQDWQEGDLFQQTDLAQTLQRIATDGREGFYEGKTADLIVAEMQENGGLISHKDLKNYKSVWREPVKASMNGYDLHIMPPPSSGSIAISQILDMLRPYDLQEMGFNSAKYVHTVTETMRRAFADRAHFLGDPDFVDIPQKKLLSDSYNEERMQSFSWDKASSSDDVGHGNIPFRYESPETTHYSVVDEHGNAVSVTTTLNGNFGSKVAVSGAGFFLNNEMDDFTAKPGEPNMFGLIQGKANAIEPQKRMLSSMSPAIVTQNDSVRMVLGAAGGPRIITATLHNFLNMAVFEMSPQQAISAPRFHHQWMPDKLFYEKFGLSPDTRAILNDKGHILDPSGGLGRAHTIFIDAKGMKFGAADPRGDGAARGY</sequence>
<dbReference type="RefSeq" id="WP_265767841.1">
    <property type="nucleotide sequence ID" value="NZ_JAGGJA010000020.1"/>
</dbReference>
<comment type="pathway">
    <text evidence="9">Sulfur metabolism; glutathione metabolism.</text>
</comment>
<dbReference type="Gene3D" id="1.10.246.130">
    <property type="match status" value="1"/>
</dbReference>
<accession>A0ABT3PT42</accession>
<comment type="catalytic activity">
    <reaction evidence="8 9">
        <text>an N-terminal (5-L-glutamyl)-[peptide] + an alpha-amino acid = 5-L-glutamyl amino acid + an N-terminal L-alpha-aminoacyl-[peptide]</text>
        <dbReference type="Rhea" id="RHEA:23904"/>
        <dbReference type="Rhea" id="RHEA-COMP:9780"/>
        <dbReference type="Rhea" id="RHEA-COMP:9795"/>
        <dbReference type="ChEBI" id="CHEBI:77644"/>
        <dbReference type="ChEBI" id="CHEBI:78597"/>
        <dbReference type="ChEBI" id="CHEBI:78599"/>
        <dbReference type="ChEBI" id="CHEBI:78608"/>
        <dbReference type="EC" id="2.3.2.2"/>
    </reaction>
</comment>
<comment type="catalytic activity">
    <reaction evidence="1 9">
        <text>an S-substituted glutathione + H2O = an S-substituted L-cysteinylglycine + L-glutamate</text>
        <dbReference type="Rhea" id="RHEA:59468"/>
        <dbReference type="ChEBI" id="CHEBI:15377"/>
        <dbReference type="ChEBI" id="CHEBI:29985"/>
        <dbReference type="ChEBI" id="CHEBI:90779"/>
        <dbReference type="ChEBI" id="CHEBI:143103"/>
        <dbReference type="EC" id="3.4.19.13"/>
    </reaction>
</comment>
<evidence type="ECO:0000313" key="12">
    <source>
        <dbReference type="Proteomes" id="UP001207918"/>
    </source>
</evidence>
<dbReference type="PROSITE" id="PS00462">
    <property type="entry name" value="G_GLU_TRANSPEPTIDASE"/>
    <property type="match status" value="1"/>
</dbReference>
<dbReference type="GO" id="GO:0103068">
    <property type="term" value="F:leukotriene C4 gamma-glutamyl transferase activity"/>
    <property type="evidence" value="ECO:0007669"/>
    <property type="project" value="UniProtKB-EC"/>
</dbReference>
<keyword evidence="10" id="KW-0732">Signal</keyword>
<dbReference type="EC" id="2.3.2.2" evidence="9"/>
<evidence type="ECO:0000256" key="7">
    <source>
        <dbReference type="ARBA" id="ARBA00023315"/>
    </source>
</evidence>
<dbReference type="InterPro" id="IPR043138">
    <property type="entry name" value="GGT_lsub"/>
</dbReference>
<gene>
    <name evidence="11" type="primary">ggt</name>
    <name evidence="11" type="ORF">J6I44_19245</name>
</gene>
<dbReference type="Gene3D" id="3.60.20.40">
    <property type="match status" value="1"/>
</dbReference>
<reference evidence="11 12" key="1">
    <citation type="submission" date="2021-03" db="EMBL/GenBank/DDBJ databases">
        <title>Aliifodinibius sp. nov., a new bacterium isolated from saline soil.</title>
        <authorList>
            <person name="Galisteo C."/>
            <person name="De La Haba R."/>
            <person name="Sanchez-Porro C."/>
            <person name="Ventosa A."/>
        </authorList>
    </citation>
    <scope>NUCLEOTIDE SEQUENCE [LARGE SCALE GENOMIC DNA]</scope>
    <source>
        <strain evidence="11 12">1BSP15-2V2</strain>
    </source>
</reference>
<evidence type="ECO:0000256" key="10">
    <source>
        <dbReference type="SAM" id="SignalP"/>
    </source>
</evidence>
<dbReference type="InterPro" id="IPR029055">
    <property type="entry name" value="Ntn_hydrolases_N"/>
</dbReference>
<evidence type="ECO:0000256" key="8">
    <source>
        <dbReference type="ARBA" id="ARBA00047417"/>
    </source>
</evidence>
<evidence type="ECO:0000256" key="2">
    <source>
        <dbReference type="ARBA" id="ARBA00001089"/>
    </source>
</evidence>
<comment type="catalytic activity">
    <reaction evidence="2 9">
        <text>glutathione + H2O = L-cysteinylglycine + L-glutamate</text>
        <dbReference type="Rhea" id="RHEA:28807"/>
        <dbReference type="ChEBI" id="CHEBI:15377"/>
        <dbReference type="ChEBI" id="CHEBI:29985"/>
        <dbReference type="ChEBI" id="CHEBI:57925"/>
        <dbReference type="ChEBI" id="CHEBI:61694"/>
        <dbReference type="EC" id="3.4.19.13"/>
    </reaction>
</comment>
<comment type="similarity">
    <text evidence="3 9">Belongs to the gamma-glutamyltransferase family.</text>
</comment>
<keyword evidence="4 9" id="KW-0808">Transferase</keyword>
<protein>
    <recommendedName>
        <fullName evidence="9">Glutathione hydrolase proenzyme</fullName>
        <ecNumber evidence="9">2.3.2.2</ecNumber>
        <ecNumber evidence="9">3.4.19.13</ecNumber>
    </recommendedName>
    <component>
        <recommendedName>
            <fullName evidence="9">Glutathione hydrolase large chain</fullName>
        </recommendedName>
    </component>
    <component>
        <recommendedName>
            <fullName evidence="9">Glutathione hydrolase small chain</fullName>
        </recommendedName>
    </component>
</protein>
<keyword evidence="12" id="KW-1185">Reference proteome</keyword>
<dbReference type="PANTHER" id="PTHR43199">
    <property type="entry name" value="GLUTATHIONE HYDROLASE"/>
    <property type="match status" value="1"/>
</dbReference>
<dbReference type="PANTHER" id="PTHR43199:SF1">
    <property type="entry name" value="GLUTATHIONE HYDROLASE PROENZYME"/>
    <property type="match status" value="1"/>
</dbReference>
<evidence type="ECO:0000256" key="9">
    <source>
        <dbReference type="RuleBase" id="RU368036"/>
    </source>
</evidence>
<keyword evidence="5 9" id="KW-0378">Hydrolase</keyword>
<dbReference type="SUPFAM" id="SSF56235">
    <property type="entry name" value="N-terminal nucleophile aminohydrolases (Ntn hydrolases)"/>
    <property type="match status" value="1"/>
</dbReference>
<evidence type="ECO:0000256" key="4">
    <source>
        <dbReference type="ARBA" id="ARBA00022679"/>
    </source>
</evidence>
<evidence type="ECO:0000313" key="11">
    <source>
        <dbReference type="EMBL" id="MCW9709004.1"/>
    </source>
</evidence>
<name>A0ABT3PT42_9BACT</name>
<dbReference type="InterPro" id="IPR043137">
    <property type="entry name" value="GGT_ssub_C"/>
</dbReference>
<dbReference type="InterPro" id="IPR055262">
    <property type="entry name" value="GGT_CS"/>
</dbReference>
<feature type="chain" id="PRO_5046861756" description="Glutathione hydrolase proenzyme" evidence="10">
    <location>
        <begin position="26"/>
        <end position="568"/>
    </location>
</feature>
<keyword evidence="9" id="KW-0317">Glutathione biosynthesis</keyword>
<dbReference type="EC" id="3.4.19.13" evidence="9"/>
<comment type="PTM">
    <text evidence="9">Cleaved by autocatalysis into a large and a small subunit.</text>
</comment>
<evidence type="ECO:0000256" key="5">
    <source>
        <dbReference type="ARBA" id="ARBA00022801"/>
    </source>
</evidence>
<comment type="caution">
    <text evidence="11">The sequence shown here is derived from an EMBL/GenBank/DDBJ whole genome shotgun (WGS) entry which is preliminary data.</text>
</comment>
<dbReference type="NCBIfam" id="TIGR00066">
    <property type="entry name" value="g_glut_trans"/>
    <property type="match status" value="1"/>
</dbReference>
<organism evidence="11 12">
    <name type="scientific">Fodinibius salsisoli</name>
    <dbReference type="NCBI Taxonomy" id="2820877"/>
    <lineage>
        <taxon>Bacteria</taxon>
        <taxon>Pseudomonadati</taxon>
        <taxon>Balneolota</taxon>
        <taxon>Balneolia</taxon>
        <taxon>Balneolales</taxon>
        <taxon>Balneolaceae</taxon>
        <taxon>Fodinibius</taxon>
    </lineage>
</organism>
<evidence type="ECO:0000256" key="1">
    <source>
        <dbReference type="ARBA" id="ARBA00001049"/>
    </source>
</evidence>
<dbReference type="Proteomes" id="UP001207918">
    <property type="component" value="Unassembled WGS sequence"/>
</dbReference>
<keyword evidence="7 9" id="KW-0012">Acyltransferase</keyword>
<dbReference type="PRINTS" id="PR01210">
    <property type="entry name" value="GGTRANSPTASE"/>
</dbReference>
<feature type="signal peptide" evidence="10">
    <location>
        <begin position="1"/>
        <end position="25"/>
    </location>
</feature>
<keyword evidence="6 9" id="KW-0865">Zymogen</keyword>
<evidence type="ECO:0000256" key="3">
    <source>
        <dbReference type="ARBA" id="ARBA00009381"/>
    </source>
</evidence>
<dbReference type="InterPro" id="IPR000101">
    <property type="entry name" value="GGT_peptidase"/>
</dbReference>
<comment type="subunit">
    <text evidence="9">This enzyme consists of two polypeptide chains, which are synthesized in precursor form from a single polypeptide.</text>
</comment>